<feature type="compositionally biased region" description="Basic and acidic residues" evidence="1">
    <location>
        <begin position="313"/>
        <end position="327"/>
    </location>
</feature>
<keyword evidence="2" id="KW-0812">Transmembrane</keyword>
<feature type="region of interest" description="Disordered" evidence="1">
    <location>
        <begin position="289"/>
        <end position="341"/>
    </location>
</feature>
<feature type="compositionally biased region" description="Low complexity" evidence="1">
    <location>
        <begin position="518"/>
        <end position="537"/>
    </location>
</feature>
<feature type="region of interest" description="Disordered" evidence="1">
    <location>
        <begin position="505"/>
        <end position="569"/>
    </location>
</feature>
<evidence type="ECO:0000313" key="5">
    <source>
        <dbReference type="Proteomes" id="UP001226389"/>
    </source>
</evidence>
<feature type="domain" description="PPM-type phosphatase" evidence="3">
    <location>
        <begin position="21"/>
        <end position="252"/>
    </location>
</feature>
<organism evidence="4 5">
    <name type="scientific">Pseudarthrobacter defluvii</name>
    <dbReference type="NCBI Taxonomy" id="410837"/>
    <lineage>
        <taxon>Bacteria</taxon>
        <taxon>Bacillati</taxon>
        <taxon>Actinomycetota</taxon>
        <taxon>Actinomycetes</taxon>
        <taxon>Micrococcales</taxon>
        <taxon>Micrococcaceae</taxon>
        <taxon>Pseudarthrobacter</taxon>
    </lineage>
</organism>
<dbReference type="GO" id="GO:0004722">
    <property type="term" value="F:protein serine/threonine phosphatase activity"/>
    <property type="evidence" value="ECO:0007669"/>
    <property type="project" value="UniProtKB-EC"/>
</dbReference>
<dbReference type="SMART" id="SM00332">
    <property type="entry name" value="PP2Cc"/>
    <property type="match status" value="1"/>
</dbReference>
<dbReference type="EMBL" id="JAUSSY010000021">
    <property type="protein sequence ID" value="MDQ0120919.1"/>
    <property type="molecule type" value="Genomic_DNA"/>
</dbReference>
<keyword evidence="5" id="KW-1185">Reference proteome</keyword>
<dbReference type="Pfam" id="PF13672">
    <property type="entry name" value="PP2C_2"/>
    <property type="match status" value="1"/>
</dbReference>
<proteinExistence type="predicted"/>
<evidence type="ECO:0000313" key="4">
    <source>
        <dbReference type="EMBL" id="MDQ0120919.1"/>
    </source>
</evidence>
<dbReference type="Gene3D" id="3.60.40.10">
    <property type="entry name" value="PPM-type phosphatase domain"/>
    <property type="match status" value="1"/>
</dbReference>
<evidence type="ECO:0000256" key="1">
    <source>
        <dbReference type="SAM" id="MobiDB-lite"/>
    </source>
</evidence>
<evidence type="ECO:0000256" key="2">
    <source>
        <dbReference type="SAM" id="Phobius"/>
    </source>
</evidence>
<keyword evidence="2" id="KW-0472">Membrane</keyword>
<evidence type="ECO:0000259" key="3">
    <source>
        <dbReference type="PROSITE" id="PS51746"/>
    </source>
</evidence>
<keyword evidence="4" id="KW-0378">Hydrolase</keyword>
<dbReference type="RefSeq" id="WP_370871850.1">
    <property type="nucleotide sequence ID" value="NZ_JAUSSY010000021.1"/>
</dbReference>
<protein>
    <submittedName>
        <fullName evidence="4">Protein phosphatase</fullName>
        <ecNumber evidence="4">3.1.3.16</ecNumber>
    </submittedName>
</protein>
<accession>A0ABT9UMP8</accession>
<dbReference type="CDD" id="cd00143">
    <property type="entry name" value="PP2Cc"/>
    <property type="match status" value="1"/>
</dbReference>
<dbReference type="InterPro" id="IPR036457">
    <property type="entry name" value="PPM-type-like_dom_sf"/>
</dbReference>
<comment type="caution">
    <text evidence="4">The sequence shown here is derived from an EMBL/GenBank/DDBJ whole genome shotgun (WGS) entry which is preliminary data.</text>
</comment>
<name>A0ABT9UMP8_9MICC</name>
<dbReference type="PROSITE" id="PS51746">
    <property type="entry name" value="PPM_2"/>
    <property type="match status" value="1"/>
</dbReference>
<feature type="compositionally biased region" description="Pro residues" evidence="1">
    <location>
        <begin position="538"/>
        <end position="560"/>
    </location>
</feature>
<sequence>MAEAETPATGSSPAQRPLIMRFAARSDVGRIRSKNDDSAYAGRHLAVVADGMGGHAGGDVASAATVLDMIHLDSADHGADAGTVLADEIQTANSLLSELVHINPKLAGMGTTVTALLLADDKLHFAHIGDSRAYRLRDGEFKQVSVDHTFVQRLIDEGRLRPEEAETHPHKNVLMRVLGDVDASPELDLDTLDARPGDRWLLCSDGLNYVAAHAVERTVRETHNLHECAETLVELTLEAGSPDNVTVVMVDIVEETPDDVSTAAVEIVPPVQGSKPAAAADASPAAQAAAAVPADGKEVAGSEAGAPKPDTGPAKETEDGAGAKDGDASPADSGGTDPHLGEHLSAEVLREELASRPHELVGAAAAAAESGSIPTVAGRTVARRAATLLTHKAEPADGEDTLPPLRPRRWLTWSIAAAVLVVVAVGLWLGYAWTQTRYYVGEFDSRVAIYNGVSQRLGPIQLSSLEAVTDIRMDSLPPFSQQRVRQTVPANDLYDAQRIVKNLELTGTTSPEEECPKPSASASAPAPSNSAPPASAAAPPPAPDASAPAPAPSAPSPSPTPTITCEAAK</sequence>
<dbReference type="InterPro" id="IPR001932">
    <property type="entry name" value="PPM-type_phosphatase-like_dom"/>
</dbReference>
<dbReference type="Proteomes" id="UP001226389">
    <property type="component" value="Unassembled WGS sequence"/>
</dbReference>
<feature type="transmembrane region" description="Helical" evidence="2">
    <location>
        <begin position="410"/>
        <end position="431"/>
    </location>
</feature>
<dbReference type="SUPFAM" id="SSF81606">
    <property type="entry name" value="PP2C-like"/>
    <property type="match status" value="1"/>
</dbReference>
<gene>
    <name evidence="4" type="ORF">J2T22_004129</name>
</gene>
<dbReference type="EC" id="3.1.3.16" evidence="4"/>
<keyword evidence="2" id="KW-1133">Transmembrane helix</keyword>
<reference evidence="4 5" key="1">
    <citation type="submission" date="2023-07" db="EMBL/GenBank/DDBJ databases">
        <title>Sorghum-associated microbial communities from plants grown in Nebraska, USA.</title>
        <authorList>
            <person name="Schachtman D."/>
        </authorList>
    </citation>
    <scope>NUCLEOTIDE SEQUENCE [LARGE SCALE GENOMIC DNA]</scope>
    <source>
        <strain evidence="4 5">DS994</strain>
    </source>
</reference>
<dbReference type="SMART" id="SM00331">
    <property type="entry name" value="PP2C_SIG"/>
    <property type="match status" value="1"/>
</dbReference>